<sequence length="311" mass="33526">MGRKQRNPGSSVADNNVRVPSLDGKPRSTRPSLFTTGVPVATTGRGSSTPHFGNGTGSASCPTLQPSGFGLGQFGNSTERPFQDDPLFMVPPGPYFNPPGTFNGVAVPQPQFQSVSVTGPGSGFAGVSDSLEQLTSATTTNRAQLQQSQWPLSTAQDFFTKEMPWDLDGKVIRINLKGRNGELIYRFAKCCPGRSNSVADIGIAGSEWLDWHPIPPQRRSNQTMEGTRKYFCFLNITDVESIGPVCRRLTVPLDRISGSESGVIVELGYHVMSQLGLIPAVGVSRGKSHLHMPFEMETALLPTYLGHGSRC</sequence>
<keyword evidence="3" id="KW-1185">Reference proteome</keyword>
<dbReference type="AlphaFoldDB" id="A0A0P7ASH2"/>
<feature type="compositionally biased region" description="Polar residues" evidence="1">
    <location>
        <begin position="44"/>
        <end position="58"/>
    </location>
</feature>
<reference evidence="2 3" key="1">
    <citation type="submission" date="2015-09" db="EMBL/GenBank/DDBJ databases">
        <title>Draft genome of a European isolate of the apple canker pathogen Neonectria ditissima.</title>
        <authorList>
            <person name="Gomez-Cortecero A."/>
            <person name="Harrison R.J."/>
            <person name="Armitage A.D."/>
        </authorList>
    </citation>
    <scope>NUCLEOTIDE SEQUENCE [LARGE SCALE GENOMIC DNA]</scope>
    <source>
        <strain evidence="2 3">R09/05</strain>
    </source>
</reference>
<dbReference type="EMBL" id="LKCW01000164">
    <property type="protein sequence ID" value="KPM37472.1"/>
    <property type="molecule type" value="Genomic_DNA"/>
</dbReference>
<evidence type="ECO:0000256" key="1">
    <source>
        <dbReference type="SAM" id="MobiDB-lite"/>
    </source>
</evidence>
<feature type="region of interest" description="Disordered" evidence="1">
    <location>
        <begin position="1"/>
        <end position="58"/>
    </location>
</feature>
<name>A0A0P7ASH2_9HYPO</name>
<evidence type="ECO:0000313" key="3">
    <source>
        <dbReference type="Proteomes" id="UP000050424"/>
    </source>
</evidence>
<organism evidence="2 3">
    <name type="scientific">Neonectria ditissima</name>
    <dbReference type="NCBI Taxonomy" id="78410"/>
    <lineage>
        <taxon>Eukaryota</taxon>
        <taxon>Fungi</taxon>
        <taxon>Dikarya</taxon>
        <taxon>Ascomycota</taxon>
        <taxon>Pezizomycotina</taxon>
        <taxon>Sordariomycetes</taxon>
        <taxon>Hypocreomycetidae</taxon>
        <taxon>Hypocreales</taxon>
        <taxon>Nectriaceae</taxon>
        <taxon>Neonectria</taxon>
    </lineage>
</organism>
<dbReference type="OrthoDB" id="5090202at2759"/>
<proteinExistence type="predicted"/>
<evidence type="ECO:0000313" key="2">
    <source>
        <dbReference type="EMBL" id="KPM37472.1"/>
    </source>
</evidence>
<dbReference type="Proteomes" id="UP000050424">
    <property type="component" value="Unassembled WGS sequence"/>
</dbReference>
<protein>
    <submittedName>
        <fullName evidence="2">Uncharacterized protein</fullName>
    </submittedName>
</protein>
<comment type="caution">
    <text evidence="2">The sequence shown here is derived from an EMBL/GenBank/DDBJ whole genome shotgun (WGS) entry which is preliminary data.</text>
</comment>
<accession>A0A0P7ASH2</accession>
<gene>
    <name evidence="2" type="ORF">AK830_g9090</name>
</gene>